<evidence type="ECO:0000313" key="5">
    <source>
        <dbReference type="Proteomes" id="UP000067626"/>
    </source>
</evidence>
<reference evidence="4 5" key="1">
    <citation type="submission" date="2015-07" db="EMBL/GenBank/DDBJ databases">
        <title>Genome analysis of myxobacterium Chondromyces crocatus Cm c5 reveals a high potential for natural compound synthesis and the genetic basis for the loss of fruiting body formation.</title>
        <authorList>
            <person name="Zaburannyi N."/>
            <person name="Bunk B."/>
            <person name="Maier J."/>
            <person name="Overmann J."/>
            <person name="Mueller R."/>
        </authorList>
    </citation>
    <scope>NUCLEOTIDE SEQUENCE [LARGE SCALE GENOMIC DNA]</scope>
    <source>
        <strain evidence="4 5">Cm c5</strain>
    </source>
</reference>
<protein>
    <recommendedName>
        <fullName evidence="3">Ferrous iron transporter FeoA-like domain-containing protein</fullName>
    </recommendedName>
</protein>
<dbReference type="InterPro" id="IPR008988">
    <property type="entry name" value="Transcriptional_repressor_C"/>
</dbReference>
<evidence type="ECO:0000256" key="2">
    <source>
        <dbReference type="SAM" id="MobiDB-lite"/>
    </source>
</evidence>
<dbReference type="STRING" id="52.CMC5_074860"/>
<dbReference type="PANTHER" id="PTHR42954:SF2">
    <property type="entry name" value="FE(2+) TRANSPORT PROTEIN A"/>
    <property type="match status" value="1"/>
</dbReference>
<dbReference type="Gene3D" id="2.30.30.90">
    <property type="match status" value="1"/>
</dbReference>
<evidence type="ECO:0000256" key="1">
    <source>
        <dbReference type="ARBA" id="ARBA00023004"/>
    </source>
</evidence>
<feature type="region of interest" description="Disordered" evidence="2">
    <location>
        <begin position="1"/>
        <end position="21"/>
    </location>
</feature>
<feature type="region of interest" description="Disordered" evidence="2">
    <location>
        <begin position="86"/>
        <end position="115"/>
    </location>
</feature>
<dbReference type="GO" id="GO:0046914">
    <property type="term" value="F:transition metal ion binding"/>
    <property type="evidence" value="ECO:0007669"/>
    <property type="project" value="InterPro"/>
</dbReference>
<dbReference type="InterPro" id="IPR007167">
    <property type="entry name" value="Fe-transptr_FeoA-like"/>
</dbReference>
<dbReference type="EMBL" id="CP012159">
    <property type="protein sequence ID" value="AKT43255.1"/>
    <property type="molecule type" value="Genomic_DNA"/>
</dbReference>
<dbReference type="Pfam" id="PF04023">
    <property type="entry name" value="FeoA"/>
    <property type="match status" value="1"/>
</dbReference>
<evidence type="ECO:0000313" key="4">
    <source>
        <dbReference type="EMBL" id="AKT43255.1"/>
    </source>
</evidence>
<name>A0A0K1EQQ2_CHOCO</name>
<dbReference type="RefSeq" id="WP_063796414.1">
    <property type="nucleotide sequence ID" value="NZ_CP012159.1"/>
</dbReference>
<sequence length="115" mass="11857">MSSVLDSKRSPQDLSQLAPGEAATVRRIRGERRTVVRLLEMGLVAGTRVEVKRKAPLGDPLELRVRGYALSIRRVEAAGVEVGDVAPAHDGSATARSAGGLGAEGAGAPVSEGTS</sequence>
<organism evidence="4 5">
    <name type="scientific">Chondromyces crocatus</name>
    <dbReference type="NCBI Taxonomy" id="52"/>
    <lineage>
        <taxon>Bacteria</taxon>
        <taxon>Pseudomonadati</taxon>
        <taxon>Myxococcota</taxon>
        <taxon>Polyangia</taxon>
        <taxon>Polyangiales</taxon>
        <taxon>Polyangiaceae</taxon>
        <taxon>Chondromyces</taxon>
    </lineage>
</organism>
<gene>
    <name evidence="4" type="ORF">CMC5_074860</name>
</gene>
<dbReference type="InterPro" id="IPR038157">
    <property type="entry name" value="FeoA_core_dom"/>
</dbReference>
<dbReference type="Proteomes" id="UP000067626">
    <property type="component" value="Chromosome"/>
</dbReference>
<dbReference type="KEGG" id="ccro:CMC5_074860"/>
<dbReference type="OrthoDB" id="9811076at2"/>
<keyword evidence="1" id="KW-0408">Iron</keyword>
<dbReference type="SUPFAM" id="SSF50037">
    <property type="entry name" value="C-terminal domain of transcriptional repressors"/>
    <property type="match status" value="1"/>
</dbReference>
<feature type="compositionally biased region" description="Basic and acidic residues" evidence="2">
    <location>
        <begin position="1"/>
        <end position="11"/>
    </location>
</feature>
<proteinExistence type="predicted"/>
<keyword evidence="5" id="KW-1185">Reference proteome</keyword>
<evidence type="ECO:0000259" key="3">
    <source>
        <dbReference type="SMART" id="SM00899"/>
    </source>
</evidence>
<accession>A0A0K1EQQ2</accession>
<dbReference type="InterPro" id="IPR052713">
    <property type="entry name" value="FeoA"/>
</dbReference>
<dbReference type="AlphaFoldDB" id="A0A0K1EQQ2"/>
<dbReference type="SMART" id="SM00899">
    <property type="entry name" value="FeoA"/>
    <property type="match status" value="1"/>
</dbReference>
<feature type="domain" description="Ferrous iron transporter FeoA-like" evidence="3">
    <location>
        <begin position="12"/>
        <end position="84"/>
    </location>
</feature>
<dbReference type="PANTHER" id="PTHR42954">
    <property type="entry name" value="FE(2+) TRANSPORT PROTEIN A"/>
    <property type="match status" value="1"/>
</dbReference>